<evidence type="ECO:0000313" key="1">
    <source>
        <dbReference type="EMBL" id="SCY31567.1"/>
    </source>
</evidence>
<reference evidence="1 2" key="1">
    <citation type="submission" date="2016-10" db="EMBL/GenBank/DDBJ databases">
        <authorList>
            <person name="de Groot N.N."/>
        </authorList>
    </citation>
    <scope>NUCLEOTIDE SEQUENCE [LARGE SCALE GENOMIC DNA]</scope>
    <source>
        <strain evidence="1 2">CGMCC 1.8925</strain>
    </source>
</reference>
<dbReference type="STRING" id="336292.SAMN05660710_01272"/>
<evidence type="ECO:0008006" key="3">
    <source>
        <dbReference type="Google" id="ProtNLM"/>
    </source>
</evidence>
<dbReference type="RefSeq" id="WP_090741384.1">
    <property type="nucleotide sequence ID" value="NZ_FMVT01000003.1"/>
</dbReference>
<keyword evidence="2" id="KW-1185">Reference proteome</keyword>
<dbReference type="Pfam" id="PF06935">
    <property type="entry name" value="DUF1284"/>
    <property type="match status" value="1"/>
</dbReference>
<proteinExistence type="predicted"/>
<gene>
    <name evidence="1" type="ORF">SAMN05660710_01272</name>
</gene>
<dbReference type="Proteomes" id="UP000199502">
    <property type="component" value="Unassembled WGS sequence"/>
</dbReference>
<accession>A0A1G5EX80</accession>
<name>A0A1G5EX80_9RHOB</name>
<organism evidence="1 2">
    <name type="scientific">Paracoccus tibetensis</name>
    <dbReference type="NCBI Taxonomy" id="336292"/>
    <lineage>
        <taxon>Bacteria</taxon>
        <taxon>Pseudomonadati</taxon>
        <taxon>Pseudomonadota</taxon>
        <taxon>Alphaproteobacteria</taxon>
        <taxon>Rhodobacterales</taxon>
        <taxon>Paracoccaceae</taxon>
        <taxon>Paracoccus</taxon>
    </lineage>
</organism>
<sequence length="141" mass="15118">MTVRLRAHHLLCVLTYVGRGYSPAFTRNMTAIARRLAGGEPALIVEGADDICRPPDAAPQDHCDGPGVLERDAHARARIEALLRRPLAPGDRIVLDGPTLARLRAAFTAGDLRPACGGCEWQQLCGEVAATGYQQALLPAR</sequence>
<dbReference type="OrthoDB" id="6195504at2"/>
<dbReference type="AlphaFoldDB" id="A0A1G5EX80"/>
<protein>
    <recommendedName>
        <fullName evidence="3">2Fe-2S ferredoxin</fullName>
    </recommendedName>
</protein>
<evidence type="ECO:0000313" key="2">
    <source>
        <dbReference type="Proteomes" id="UP000199502"/>
    </source>
</evidence>
<dbReference type="EMBL" id="FMVT01000003">
    <property type="protein sequence ID" value="SCY31567.1"/>
    <property type="molecule type" value="Genomic_DNA"/>
</dbReference>
<dbReference type="InterPro" id="IPR009702">
    <property type="entry name" value="DUF1284"/>
</dbReference>